<dbReference type="AlphaFoldDB" id="A0A177CSH3"/>
<dbReference type="PROSITE" id="PS00518">
    <property type="entry name" value="ZF_RING_1"/>
    <property type="match status" value="1"/>
</dbReference>
<dbReference type="SUPFAM" id="SSF57850">
    <property type="entry name" value="RING/U-box"/>
    <property type="match status" value="1"/>
</dbReference>
<proteinExistence type="inferred from homology"/>
<evidence type="ECO:0000256" key="5">
    <source>
        <dbReference type="ARBA" id="ARBA00022801"/>
    </source>
</evidence>
<dbReference type="GO" id="GO:0005634">
    <property type="term" value="C:nucleus"/>
    <property type="evidence" value="ECO:0007669"/>
    <property type="project" value="TreeGrafter"/>
</dbReference>
<dbReference type="GeneID" id="28761106"/>
<dbReference type="Gene3D" id="3.30.40.10">
    <property type="entry name" value="Zinc/RING finger domain, C3HC4 (zinc finger)"/>
    <property type="match status" value="1"/>
</dbReference>
<keyword evidence="5" id="KW-0378">Hydrolase</keyword>
<dbReference type="PANTHER" id="PTHR45626:SF17">
    <property type="entry name" value="HELICASE-LIKE TRANSCRIPTION FACTOR"/>
    <property type="match status" value="1"/>
</dbReference>
<evidence type="ECO:0000256" key="3">
    <source>
        <dbReference type="ARBA" id="ARBA00022741"/>
    </source>
</evidence>
<dbReference type="GO" id="GO:0005524">
    <property type="term" value="F:ATP binding"/>
    <property type="evidence" value="ECO:0007669"/>
    <property type="project" value="UniProtKB-KW"/>
</dbReference>
<evidence type="ECO:0000313" key="12">
    <source>
        <dbReference type="Proteomes" id="UP000077069"/>
    </source>
</evidence>
<evidence type="ECO:0000313" key="11">
    <source>
        <dbReference type="EMBL" id="OAG09882.1"/>
    </source>
</evidence>
<dbReference type="Gene3D" id="3.40.50.10810">
    <property type="entry name" value="Tandem AAA-ATPase domain"/>
    <property type="match status" value="1"/>
</dbReference>
<dbReference type="InterPro" id="IPR001650">
    <property type="entry name" value="Helicase_C-like"/>
</dbReference>
<keyword evidence="6" id="KW-0347">Helicase</keyword>
<feature type="domain" description="Helicase C-terminal" evidence="10">
    <location>
        <begin position="387"/>
        <end position="550"/>
    </location>
</feature>
<dbReference type="SUPFAM" id="SSF52540">
    <property type="entry name" value="P-loop containing nucleoside triphosphate hydrolases"/>
    <property type="match status" value="2"/>
</dbReference>
<dbReference type="InterPro" id="IPR049730">
    <property type="entry name" value="SNF2/RAD54-like_C"/>
</dbReference>
<dbReference type="PANTHER" id="PTHR45626">
    <property type="entry name" value="TRANSCRIPTION TERMINATION FACTOR 2-RELATED"/>
    <property type="match status" value="1"/>
</dbReference>
<dbReference type="InterPro" id="IPR000330">
    <property type="entry name" value="SNF2_N"/>
</dbReference>
<keyword evidence="12" id="KW-1185">Reference proteome</keyword>
<dbReference type="RefSeq" id="XP_018040247.1">
    <property type="nucleotide sequence ID" value="XM_018177620.1"/>
</dbReference>
<keyword evidence="4" id="KW-0863">Zinc-finger</keyword>
<dbReference type="EMBL" id="KV441549">
    <property type="protein sequence ID" value="OAG09882.1"/>
    <property type="molecule type" value="Genomic_DNA"/>
</dbReference>
<dbReference type="OrthoDB" id="448448at2759"/>
<feature type="compositionally biased region" description="Basic residues" evidence="9">
    <location>
        <begin position="202"/>
        <end position="211"/>
    </location>
</feature>
<dbReference type="GO" id="GO:0004386">
    <property type="term" value="F:helicase activity"/>
    <property type="evidence" value="ECO:0007669"/>
    <property type="project" value="UniProtKB-KW"/>
</dbReference>
<feature type="region of interest" description="Disordered" evidence="9">
    <location>
        <begin position="191"/>
        <end position="221"/>
    </location>
</feature>
<keyword evidence="8" id="KW-0067">ATP-binding</keyword>
<dbReference type="Pfam" id="PF00176">
    <property type="entry name" value="SNF2-rel_dom"/>
    <property type="match status" value="1"/>
</dbReference>
<reference evidence="11 12" key="1">
    <citation type="submission" date="2016-05" db="EMBL/GenBank/DDBJ databases">
        <title>Comparative analysis of secretome profiles of manganese(II)-oxidizing ascomycete fungi.</title>
        <authorList>
            <consortium name="DOE Joint Genome Institute"/>
            <person name="Zeiner C.A."/>
            <person name="Purvine S.O."/>
            <person name="Zink E.M."/>
            <person name="Wu S."/>
            <person name="Pasa-Tolic L."/>
            <person name="Chaput D.L."/>
            <person name="Haridas S."/>
            <person name="Grigoriev I.V."/>
            <person name="Santelli C.M."/>
            <person name="Hansel C.M."/>
        </authorList>
    </citation>
    <scope>NUCLEOTIDE SEQUENCE [LARGE SCALE GENOMIC DNA]</scope>
    <source>
        <strain evidence="11 12">AP3s5-JAC2a</strain>
    </source>
</reference>
<organism evidence="11 12">
    <name type="scientific">Paraphaeosphaeria sporulosa</name>
    <dbReference type="NCBI Taxonomy" id="1460663"/>
    <lineage>
        <taxon>Eukaryota</taxon>
        <taxon>Fungi</taxon>
        <taxon>Dikarya</taxon>
        <taxon>Ascomycota</taxon>
        <taxon>Pezizomycotina</taxon>
        <taxon>Dothideomycetes</taxon>
        <taxon>Pleosporomycetidae</taxon>
        <taxon>Pleosporales</taxon>
        <taxon>Massarineae</taxon>
        <taxon>Didymosphaeriaceae</taxon>
        <taxon>Paraphaeosphaeria</taxon>
    </lineage>
</organism>
<evidence type="ECO:0000256" key="6">
    <source>
        <dbReference type="ARBA" id="ARBA00022806"/>
    </source>
</evidence>
<dbReference type="InterPro" id="IPR013083">
    <property type="entry name" value="Znf_RING/FYVE/PHD"/>
</dbReference>
<dbReference type="GO" id="GO:0008094">
    <property type="term" value="F:ATP-dependent activity, acting on DNA"/>
    <property type="evidence" value="ECO:0007669"/>
    <property type="project" value="TreeGrafter"/>
</dbReference>
<dbReference type="CDD" id="cd18793">
    <property type="entry name" value="SF2_C_SNF"/>
    <property type="match status" value="1"/>
</dbReference>
<keyword evidence="2" id="KW-0479">Metal-binding</keyword>
<dbReference type="InParanoid" id="A0A177CSH3"/>
<evidence type="ECO:0000256" key="8">
    <source>
        <dbReference type="ARBA" id="ARBA00022840"/>
    </source>
</evidence>
<comment type="similarity">
    <text evidence="1">Belongs to the SNF2/RAD54 helicase family.</text>
</comment>
<evidence type="ECO:0000256" key="7">
    <source>
        <dbReference type="ARBA" id="ARBA00022833"/>
    </source>
</evidence>
<dbReference type="SMART" id="SM00490">
    <property type="entry name" value="HELICc"/>
    <property type="match status" value="1"/>
</dbReference>
<dbReference type="GO" id="GO:0008270">
    <property type="term" value="F:zinc ion binding"/>
    <property type="evidence" value="ECO:0007669"/>
    <property type="project" value="UniProtKB-KW"/>
</dbReference>
<dbReference type="GO" id="GO:0016787">
    <property type="term" value="F:hydrolase activity"/>
    <property type="evidence" value="ECO:0007669"/>
    <property type="project" value="UniProtKB-KW"/>
</dbReference>
<accession>A0A177CSH3</accession>
<dbReference type="PROSITE" id="PS51194">
    <property type="entry name" value="HELICASE_CTER"/>
    <property type="match status" value="1"/>
</dbReference>
<evidence type="ECO:0000256" key="4">
    <source>
        <dbReference type="ARBA" id="ARBA00022771"/>
    </source>
</evidence>
<dbReference type="Proteomes" id="UP000077069">
    <property type="component" value="Unassembled WGS sequence"/>
</dbReference>
<evidence type="ECO:0000256" key="1">
    <source>
        <dbReference type="ARBA" id="ARBA00007025"/>
    </source>
</evidence>
<protein>
    <recommendedName>
        <fullName evidence="10">Helicase C-terminal domain-containing protein</fullName>
    </recommendedName>
</protein>
<dbReference type="InterPro" id="IPR027417">
    <property type="entry name" value="P-loop_NTPase"/>
</dbReference>
<evidence type="ECO:0000256" key="9">
    <source>
        <dbReference type="SAM" id="MobiDB-lite"/>
    </source>
</evidence>
<gene>
    <name evidence="11" type="ORF">CC84DRAFT_1160928</name>
</gene>
<dbReference type="STRING" id="1460663.A0A177CSH3"/>
<evidence type="ECO:0000259" key="10">
    <source>
        <dbReference type="PROSITE" id="PS51194"/>
    </source>
</evidence>
<dbReference type="InterPro" id="IPR038718">
    <property type="entry name" value="SNF2-like_sf"/>
</dbReference>
<dbReference type="GO" id="GO:0006281">
    <property type="term" value="P:DNA repair"/>
    <property type="evidence" value="ECO:0007669"/>
    <property type="project" value="TreeGrafter"/>
</dbReference>
<sequence>MARHKWALSGTPILNSLDELYSYFKFLGVPYTGSFKLFKRNYADPKEPESIERLLIRLSQFMIRRDHSNIMMNAPILKLPRASQMTHWCEFNSVERGIYEIVRQRFAKRINLASRENELEKSYNNALVMLLRLRQLTAHILMLQSVVQDLLEQEDIEKIREIVQMEATSQGTRKARTILAIRKQLDHLEAEAKKQSANKATNRSKKSHRLTGRNDDDDSGERDIEELLDDSQEIVDDNQAAAGRPASSGRSFGKNFDFRPYLNSLTTGENWDKVKKKAVCADCAGRLRGAWLTSCGHMLCTDCYDAAQLEAAEEDHEKAKCKGCGSIFTHANEIQENGDEFVSAGPATRAKRQQHSKEVLRIEQQDIAEDWLTWGGEGVLPSAKTIALKAQLLNWFNENPNVKVIIYTQFLAMIRIIRKMCTEEHWGTEEYHGKMSHEARDKAIQHFANDAGVQVLLASLRCGGLGLNLTMASRVVILDPWWNSASEQQAFCRVFRFGQTETTCLTRFCVKNTVDERLIQMQERKEKEIDSVMKDDAGAKARKMGIRDLMRLFGSVGDDEEGRPFILADNGDARGGFVADDDHEGYADEL</sequence>
<dbReference type="Gene3D" id="3.40.50.300">
    <property type="entry name" value="P-loop containing nucleotide triphosphate hydrolases"/>
    <property type="match status" value="1"/>
</dbReference>
<dbReference type="Pfam" id="PF00271">
    <property type="entry name" value="Helicase_C"/>
    <property type="match status" value="1"/>
</dbReference>
<dbReference type="InterPro" id="IPR017907">
    <property type="entry name" value="Znf_RING_CS"/>
</dbReference>
<name>A0A177CSH3_9PLEO</name>
<dbReference type="InterPro" id="IPR050628">
    <property type="entry name" value="SNF2_RAD54_helicase_TF"/>
</dbReference>
<keyword evidence="7" id="KW-0862">Zinc</keyword>
<keyword evidence="3" id="KW-0547">Nucleotide-binding</keyword>
<evidence type="ECO:0000256" key="2">
    <source>
        <dbReference type="ARBA" id="ARBA00022723"/>
    </source>
</evidence>